<feature type="region of interest" description="Disordered" evidence="1">
    <location>
        <begin position="134"/>
        <end position="351"/>
    </location>
</feature>
<dbReference type="Proteomes" id="UP001445472">
    <property type="component" value="Unassembled WGS sequence"/>
</dbReference>
<feature type="compositionally biased region" description="Polar residues" evidence="1">
    <location>
        <begin position="333"/>
        <end position="351"/>
    </location>
</feature>
<evidence type="ECO:0000256" key="1">
    <source>
        <dbReference type="SAM" id="MobiDB-lite"/>
    </source>
</evidence>
<name>A0ABV1V1T9_9ACTN</name>
<accession>A0ABV1V1T9</accession>
<gene>
    <name evidence="2" type="ORF">ABT276_27295</name>
</gene>
<feature type="compositionally biased region" description="Basic and acidic residues" evidence="1">
    <location>
        <begin position="292"/>
        <end position="306"/>
    </location>
</feature>
<sequence>MADERYEWLDRDAAERLLRGETVEAADERARTEAARLLAALECATDPGYRYDDGELPGEAAAMAAFRKARADVAASAGTSLGTVRVARADRTGRGTGLVRPLRFGIAAALAGCAIGGVAVAAGSGVLPSFGDDGPAPASSVSAAATPEPVGSPTQSGGGTGSHPRSPGAAGTPPALPPVGSATPSPADTGKATPGGPVDDGRATPGGDGSARKGDLYRKTVEACRDYRSGRIAEDRKRTLEAAAKGATRVDRFCDELLGSGSGDGAVGGAGDADSSGGSGGDNGEGDNDGGDGDKDSGGSGDGDRDADGDDLPQPPATPQVSWSLFPAPSAAVTPSGTSGVPSLSAVVQPS</sequence>
<dbReference type="RefSeq" id="WP_351978212.1">
    <property type="nucleotide sequence ID" value="NZ_JBEPBX010000031.1"/>
</dbReference>
<feature type="compositionally biased region" description="Gly residues" evidence="1">
    <location>
        <begin position="260"/>
        <end position="283"/>
    </location>
</feature>
<protein>
    <recommendedName>
        <fullName evidence="4">Extensin</fullName>
    </recommendedName>
</protein>
<proteinExistence type="predicted"/>
<comment type="caution">
    <text evidence="2">The sequence shown here is derived from an EMBL/GenBank/DDBJ whole genome shotgun (WGS) entry which is preliminary data.</text>
</comment>
<evidence type="ECO:0008006" key="4">
    <source>
        <dbReference type="Google" id="ProtNLM"/>
    </source>
</evidence>
<keyword evidence="3" id="KW-1185">Reference proteome</keyword>
<feature type="compositionally biased region" description="Low complexity" evidence="1">
    <location>
        <begin position="135"/>
        <end position="155"/>
    </location>
</feature>
<evidence type="ECO:0000313" key="2">
    <source>
        <dbReference type="EMBL" id="MER6617004.1"/>
    </source>
</evidence>
<reference evidence="2 3" key="1">
    <citation type="submission" date="2024-06" db="EMBL/GenBank/DDBJ databases">
        <title>The Natural Products Discovery Center: Release of the First 8490 Sequenced Strains for Exploring Actinobacteria Biosynthetic Diversity.</title>
        <authorList>
            <person name="Kalkreuter E."/>
            <person name="Kautsar S.A."/>
            <person name="Yang D."/>
            <person name="Bader C.D."/>
            <person name="Teijaro C.N."/>
            <person name="Fluegel L."/>
            <person name="Davis C.M."/>
            <person name="Simpson J.R."/>
            <person name="Lauterbach L."/>
            <person name="Steele A.D."/>
            <person name="Gui C."/>
            <person name="Meng S."/>
            <person name="Li G."/>
            <person name="Viehrig K."/>
            <person name="Ye F."/>
            <person name="Su P."/>
            <person name="Kiefer A.F."/>
            <person name="Nichols A."/>
            <person name="Cepeda A.J."/>
            <person name="Yan W."/>
            <person name="Fan B."/>
            <person name="Jiang Y."/>
            <person name="Adhikari A."/>
            <person name="Zheng C.-J."/>
            <person name="Schuster L."/>
            <person name="Cowan T.M."/>
            <person name="Smanski M.J."/>
            <person name="Chevrette M.G."/>
            <person name="De Carvalho L.P.S."/>
            <person name="Shen B."/>
        </authorList>
    </citation>
    <scope>NUCLEOTIDE SEQUENCE [LARGE SCALE GENOMIC DNA]</scope>
    <source>
        <strain evidence="2 3">NPDC000837</strain>
    </source>
</reference>
<organism evidence="2 3">
    <name type="scientific">Streptomyces xantholiticus</name>
    <dbReference type="NCBI Taxonomy" id="68285"/>
    <lineage>
        <taxon>Bacteria</taxon>
        <taxon>Bacillati</taxon>
        <taxon>Actinomycetota</taxon>
        <taxon>Actinomycetes</taxon>
        <taxon>Kitasatosporales</taxon>
        <taxon>Streptomycetaceae</taxon>
        <taxon>Streptomyces</taxon>
    </lineage>
</organism>
<feature type="compositionally biased region" description="Basic and acidic residues" evidence="1">
    <location>
        <begin position="210"/>
        <end position="240"/>
    </location>
</feature>
<dbReference type="EMBL" id="JBEPBX010000031">
    <property type="protein sequence ID" value="MER6617004.1"/>
    <property type="molecule type" value="Genomic_DNA"/>
</dbReference>
<evidence type="ECO:0000313" key="3">
    <source>
        <dbReference type="Proteomes" id="UP001445472"/>
    </source>
</evidence>